<feature type="domain" description="PAS" evidence="20">
    <location>
        <begin position="288"/>
        <end position="358"/>
    </location>
</feature>
<evidence type="ECO:0000256" key="8">
    <source>
        <dbReference type="ARBA" id="ARBA00022741"/>
    </source>
</evidence>
<feature type="modified residue" description="4-aspartylphosphate" evidence="17">
    <location>
        <position position="1112"/>
    </location>
</feature>
<evidence type="ECO:0000259" key="22">
    <source>
        <dbReference type="PROSITE" id="PS50894"/>
    </source>
</evidence>
<evidence type="ECO:0000256" key="13">
    <source>
        <dbReference type="ARBA" id="ARBA00023136"/>
    </source>
</evidence>
<dbReference type="Pfam" id="PF08447">
    <property type="entry name" value="PAS_3"/>
    <property type="match status" value="2"/>
</dbReference>
<evidence type="ECO:0000256" key="15">
    <source>
        <dbReference type="ARBA" id="ARBA00068150"/>
    </source>
</evidence>
<evidence type="ECO:0000256" key="12">
    <source>
        <dbReference type="ARBA" id="ARBA00023012"/>
    </source>
</evidence>
<dbReference type="SMART" id="SM00091">
    <property type="entry name" value="PAS"/>
    <property type="match status" value="4"/>
</dbReference>
<dbReference type="SMART" id="SM00388">
    <property type="entry name" value="HisKA"/>
    <property type="match status" value="1"/>
</dbReference>
<proteinExistence type="predicted"/>
<dbReference type="Gene3D" id="3.40.50.2300">
    <property type="match status" value="2"/>
</dbReference>
<reference evidence="23 24" key="2">
    <citation type="journal article" date="2012" name="Stand. Genomic Sci.">
        <title>Complete genome sequence of the aquatic bacterium Runella slithyformis type strain (LSU 4(T)).</title>
        <authorList>
            <person name="Copeland A."/>
            <person name="Zhang X."/>
            <person name="Misra M."/>
            <person name="Lapidus A."/>
            <person name="Nolan M."/>
            <person name="Lucas S."/>
            <person name="Deshpande S."/>
            <person name="Cheng J.F."/>
            <person name="Tapia R."/>
            <person name="Goodwin L.A."/>
            <person name="Pitluck S."/>
            <person name="Liolios K."/>
            <person name="Pagani I."/>
            <person name="Ivanova N."/>
            <person name="Mikhailova N."/>
            <person name="Pati A."/>
            <person name="Chen A."/>
            <person name="Palaniappan K."/>
            <person name="Land M."/>
            <person name="Hauser L."/>
            <person name="Pan C."/>
            <person name="Jeffries C.D."/>
            <person name="Detter J.C."/>
            <person name="Brambilla E.M."/>
            <person name="Rohde M."/>
            <person name="Djao O.D."/>
            <person name="Goker M."/>
            <person name="Sikorski J."/>
            <person name="Tindall B.J."/>
            <person name="Woyke T."/>
            <person name="Bristow J."/>
            <person name="Eisen J.A."/>
            <person name="Markowitz V."/>
            <person name="Hugenholtz P."/>
            <person name="Kyrpides N.C."/>
            <person name="Klenk H.P."/>
            <person name="Mavromatis K."/>
        </authorList>
    </citation>
    <scope>NUCLEOTIDE SEQUENCE [LARGE SCALE GENOMIC DNA]</scope>
    <source>
        <strain evidence="24">ATCC 29530 / DSM 19594 / LMG 11500 / NCIMB 11436 / LSU 4</strain>
    </source>
</reference>
<dbReference type="PROSITE" id="PS50109">
    <property type="entry name" value="HIS_KIN"/>
    <property type="match status" value="1"/>
</dbReference>
<evidence type="ECO:0000256" key="9">
    <source>
        <dbReference type="ARBA" id="ARBA00022777"/>
    </source>
</evidence>
<dbReference type="Pfam" id="PF00072">
    <property type="entry name" value="Response_reg"/>
    <property type="match status" value="2"/>
</dbReference>
<dbReference type="Proteomes" id="UP000000493">
    <property type="component" value="Chromosome"/>
</dbReference>
<dbReference type="Gene3D" id="3.30.565.10">
    <property type="entry name" value="Histidine kinase-like ATPase, C-terminal domain"/>
    <property type="match status" value="1"/>
</dbReference>
<dbReference type="SMART" id="SM00387">
    <property type="entry name" value="HATPase_c"/>
    <property type="match status" value="1"/>
</dbReference>
<evidence type="ECO:0000256" key="16">
    <source>
        <dbReference type="PROSITE-ProRule" id="PRU00110"/>
    </source>
</evidence>
<dbReference type="PROSITE" id="PS50112">
    <property type="entry name" value="PAS"/>
    <property type="match status" value="3"/>
</dbReference>
<feature type="domain" description="Response regulatory" evidence="19">
    <location>
        <begin position="1062"/>
        <end position="1182"/>
    </location>
</feature>
<dbReference type="Pfam" id="PF02518">
    <property type="entry name" value="HATPase_c"/>
    <property type="match status" value="1"/>
</dbReference>
<feature type="modified residue" description="Phosphohistidine" evidence="16">
    <location>
        <position position="1396"/>
    </location>
</feature>
<dbReference type="FunFam" id="3.30.565.10:FF:000010">
    <property type="entry name" value="Sensor histidine kinase RcsC"/>
    <property type="match status" value="1"/>
</dbReference>
<evidence type="ECO:0000256" key="5">
    <source>
        <dbReference type="ARBA" id="ARBA00022553"/>
    </source>
</evidence>
<dbReference type="InterPro" id="IPR036641">
    <property type="entry name" value="HPT_dom_sf"/>
</dbReference>
<evidence type="ECO:0000313" key="23">
    <source>
        <dbReference type="EMBL" id="AEI49652.1"/>
    </source>
</evidence>
<keyword evidence="8" id="KW-0547">Nucleotide-binding</keyword>
<evidence type="ECO:0000259" key="20">
    <source>
        <dbReference type="PROSITE" id="PS50112"/>
    </source>
</evidence>
<keyword evidence="24" id="KW-1185">Reference proteome</keyword>
<dbReference type="FunFam" id="1.10.287.130:FF:000002">
    <property type="entry name" value="Two-component osmosensing histidine kinase"/>
    <property type="match status" value="1"/>
</dbReference>
<dbReference type="InterPro" id="IPR000014">
    <property type="entry name" value="PAS"/>
</dbReference>
<dbReference type="InterPro" id="IPR036097">
    <property type="entry name" value="HisK_dim/P_sf"/>
</dbReference>
<feature type="domain" description="PAS" evidence="20">
    <location>
        <begin position="166"/>
        <end position="236"/>
    </location>
</feature>
<sequence>MEKIPIPPNEKERLKALLNYQIIDTPAEAEFDRLTELATLICGTPISLVSLLDENRQWFKSKVGLNIPETDRNHAFCGYAIMDSDILEVEDAAKDERFKNNLLVVSEPFIRFYAGYPLVDPNGYALGTLCVIDNKPSKLNDQQQRALKLLGEVAISMIVERRQREEQRHFEKLFDSSNDLICVANAAGYFQRINPAFKEVLGWDENTLLSTSFLEFIHPHELESGRLQLEDLLKGDPTGTFTYRFRCSNGTYKNLQWVATLEKATGNIFAIARDVSAEKEKEHQLKLSEDRFRAFFENSQGLMCTHDLQGNFLSVNEAGAGILGYTVKELVGMSLYDIVPSNHHLELTGYLNMIQNEGKASGLMHTLDKNGSRRIWIFNNICEKSPSGSNYVIGNALDITKRHQLENDLKKTKEMLEQTNRIACVGGWELDLVKERLFWTEVTKEIHEVTPDFIPNLAKAIAFYKEGDSRTKITHAVREAIQNGTSFDLELQIVTAKGRERWVRVLGNVEYENGKSRRLYGACQNIHVQKKAHIEANRSRKLLNDVLQSASEVAIIATDADGIIMLFNSGAERMLGYRAEEVIGTRSPSIIHAPEEIQQRSEELSREYGRTIAGFRTFVHKAELEGSEQREWTFIRKDGSRFMVSLVVHPIRDNEGTVIGYLGVAIDISERKKTEQALVIEKARLVAFVEHAPAAVAMLDRDFKYIAISNRWVEEYQLKGRNVLGLSHYEVFPNVSQEWKDIHARCLLGAVEKKEEDKWRPEGWEHDQFLKWEVRPWFQFDGSVGGIMMFTQDITDVCLQREELKKAKVQAEQASVAKSEFLANMSHEIRTPLNGVIGFTDLLLKTALNETQQQYLSIVNQSANSLLSIINDILDFSKIEAGKLELDIDRCDIFELGSQTADIITYQAQSKGLEMLLNISLNLPRFIWTDEVRLKQVLVNLLSNAVKFTKEGEIELKIEPLTDTSQEIITLRFEVRDTGIGIKPDKQEKIFDAFSQEDASTTKKYGGTGLGLAISNKLLGLMGSRLQLRSEPGQGSTFYFDLTLKTEPGESITWENIDLIKNVLIVDDNDNNRVILRQMLLLKQIVSEEAKNGFEALQLLAQGKRYDAIMMDYHMPYMDGLETIRKIRSSFQKLPEEQPVILLHSSSDDGTIIKGCEELMVNQRLVKPIKMQEMYDALSRMYRKTEKVSAQSLAVENKKESGNIRVLIAEDNPVNMLLAKTIIRRAAPNAVIIESLNGREALRACQAQLPDIIFMDVQMPEMNGYEATQMIRNLQADVHVPIIALTAGNLKGEKDKCLEAGMDDFIAKPFVEEAIISLFEKWVGEKQKNDRNNAARNFNDINTHFNIETMKAYVGDDEGVLGEFLLLTIIELEKAYYALLEKAEGKDFAGLKAVGHKLYGTAVTAGTMELAAFARKIEMLHEFNPTTIAGLLLQTQEEILLVKKLIREIIPAGKVSG</sequence>
<name>A0A7U3ZM09_RUNSL</name>
<dbReference type="GO" id="GO:0005886">
    <property type="term" value="C:plasma membrane"/>
    <property type="evidence" value="ECO:0007669"/>
    <property type="project" value="UniProtKB-SubCell"/>
</dbReference>
<dbReference type="InterPro" id="IPR004358">
    <property type="entry name" value="Sig_transdc_His_kin-like_C"/>
</dbReference>
<dbReference type="EMBL" id="CP002859">
    <property type="protein sequence ID" value="AEI49652.1"/>
    <property type="molecule type" value="Genomic_DNA"/>
</dbReference>
<keyword evidence="11" id="KW-1133">Transmembrane helix</keyword>
<dbReference type="InterPro" id="IPR003018">
    <property type="entry name" value="GAF"/>
</dbReference>
<dbReference type="InterPro" id="IPR000700">
    <property type="entry name" value="PAS-assoc_C"/>
</dbReference>
<dbReference type="KEGG" id="rsi:Runsl_3277"/>
<evidence type="ECO:0000259" key="21">
    <source>
        <dbReference type="PROSITE" id="PS50113"/>
    </source>
</evidence>
<evidence type="ECO:0000256" key="6">
    <source>
        <dbReference type="ARBA" id="ARBA00022679"/>
    </source>
</evidence>
<dbReference type="SUPFAM" id="SSF55874">
    <property type="entry name" value="ATPase domain of HSP90 chaperone/DNA topoisomerase II/histidine kinase"/>
    <property type="match status" value="1"/>
</dbReference>
<dbReference type="Gene3D" id="3.30.450.40">
    <property type="match status" value="1"/>
</dbReference>
<evidence type="ECO:0000259" key="19">
    <source>
        <dbReference type="PROSITE" id="PS50110"/>
    </source>
</evidence>
<keyword evidence="9 23" id="KW-0418">Kinase</keyword>
<dbReference type="Pfam" id="PF13426">
    <property type="entry name" value="PAS_9"/>
    <property type="match status" value="1"/>
</dbReference>
<keyword evidence="12" id="KW-0902">Two-component regulatory system</keyword>
<dbReference type="NCBIfam" id="TIGR00229">
    <property type="entry name" value="sensory_box"/>
    <property type="match status" value="4"/>
</dbReference>
<dbReference type="PANTHER" id="PTHR45339">
    <property type="entry name" value="HYBRID SIGNAL TRANSDUCTION HISTIDINE KINASE J"/>
    <property type="match status" value="1"/>
</dbReference>
<dbReference type="GO" id="GO:0000155">
    <property type="term" value="F:phosphorelay sensor kinase activity"/>
    <property type="evidence" value="ECO:0007669"/>
    <property type="project" value="InterPro"/>
</dbReference>
<dbReference type="SMART" id="SM00448">
    <property type="entry name" value="REC"/>
    <property type="match status" value="2"/>
</dbReference>
<evidence type="ECO:0000256" key="4">
    <source>
        <dbReference type="ARBA" id="ARBA00022475"/>
    </source>
</evidence>
<dbReference type="PROSITE" id="PS50894">
    <property type="entry name" value="HPT"/>
    <property type="match status" value="1"/>
</dbReference>
<dbReference type="CDD" id="cd17546">
    <property type="entry name" value="REC_hyHK_CKI1_RcsC-like"/>
    <property type="match status" value="2"/>
</dbReference>
<organism evidence="23 24">
    <name type="scientific">Runella slithyformis (strain ATCC 29530 / DSM 19594 / LMG 11500 / NCIMB 11436 / LSU 4)</name>
    <dbReference type="NCBI Taxonomy" id="761193"/>
    <lineage>
        <taxon>Bacteria</taxon>
        <taxon>Pseudomonadati</taxon>
        <taxon>Bacteroidota</taxon>
        <taxon>Cytophagia</taxon>
        <taxon>Cytophagales</taxon>
        <taxon>Spirosomataceae</taxon>
        <taxon>Runella</taxon>
    </lineage>
</organism>
<dbReference type="Pfam" id="PF00512">
    <property type="entry name" value="HisKA"/>
    <property type="match status" value="1"/>
</dbReference>
<feature type="domain" description="PAS" evidence="20">
    <location>
        <begin position="539"/>
        <end position="584"/>
    </location>
</feature>
<dbReference type="SUPFAM" id="SSF55785">
    <property type="entry name" value="PYP-like sensor domain (PAS domain)"/>
    <property type="match status" value="5"/>
</dbReference>
<dbReference type="InterPro" id="IPR003594">
    <property type="entry name" value="HATPase_dom"/>
</dbReference>
<dbReference type="InterPro" id="IPR001610">
    <property type="entry name" value="PAC"/>
</dbReference>
<dbReference type="InterPro" id="IPR001789">
    <property type="entry name" value="Sig_transdc_resp-reg_receiver"/>
</dbReference>
<dbReference type="InterPro" id="IPR011006">
    <property type="entry name" value="CheY-like_superfamily"/>
</dbReference>
<evidence type="ECO:0000256" key="1">
    <source>
        <dbReference type="ARBA" id="ARBA00000085"/>
    </source>
</evidence>
<dbReference type="InterPro" id="IPR029016">
    <property type="entry name" value="GAF-like_dom_sf"/>
</dbReference>
<dbReference type="SUPFAM" id="SSF47384">
    <property type="entry name" value="Homodimeric domain of signal transducing histidine kinase"/>
    <property type="match status" value="1"/>
</dbReference>
<dbReference type="Gene3D" id="1.10.287.130">
    <property type="match status" value="1"/>
</dbReference>
<dbReference type="PRINTS" id="PR00344">
    <property type="entry name" value="BCTRLSENSOR"/>
</dbReference>
<feature type="domain" description="Response regulatory" evidence="19">
    <location>
        <begin position="1205"/>
        <end position="1323"/>
    </location>
</feature>
<dbReference type="InterPro" id="IPR003661">
    <property type="entry name" value="HisK_dim/P_dom"/>
</dbReference>
<dbReference type="InterPro" id="IPR036890">
    <property type="entry name" value="HATPase_C_sf"/>
</dbReference>
<dbReference type="Gene3D" id="3.30.450.20">
    <property type="entry name" value="PAS domain"/>
    <property type="match status" value="5"/>
</dbReference>
<dbReference type="CDD" id="cd00130">
    <property type="entry name" value="PAS"/>
    <property type="match status" value="3"/>
</dbReference>
<dbReference type="SMART" id="SM00065">
    <property type="entry name" value="GAF"/>
    <property type="match status" value="1"/>
</dbReference>
<keyword evidence="5 17" id="KW-0597">Phosphoprotein</keyword>
<feature type="modified residue" description="4-aspartylphosphate" evidence="17">
    <location>
        <position position="1256"/>
    </location>
</feature>
<dbReference type="PROSITE" id="PS50110">
    <property type="entry name" value="RESPONSE_REGULATORY"/>
    <property type="match status" value="2"/>
</dbReference>
<keyword evidence="7" id="KW-0812">Transmembrane</keyword>
<protein>
    <recommendedName>
        <fullName evidence="15">Sensory/regulatory protein RpfC</fullName>
        <ecNumber evidence="3">2.7.13.3</ecNumber>
    </recommendedName>
</protein>
<evidence type="ECO:0000256" key="7">
    <source>
        <dbReference type="ARBA" id="ARBA00022692"/>
    </source>
</evidence>
<keyword evidence="6" id="KW-0808">Transferase</keyword>
<dbReference type="InterPro" id="IPR035965">
    <property type="entry name" value="PAS-like_dom_sf"/>
</dbReference>
<dbReference type="GO" id="GO:0005524">
    <property type="term" value="F:ATP binding"/>
    <property type="evidence" value="ECO:0007669"/>
    <property type="project" value="UniProtKB-KW"/>
</dbReference>
<dbReference type="RefSeq" id="WP_013928957.1">
    <property type="nucleotide sequence ID" value="NC_015703.1"/>
</dbReference>
<dbReference type="CDD" id="cd16922">
    <property type="entry name" value="HATPase_EvgS-ArcB-TorS-like"/>
    <property type="match status" value="1"/>
</dbReference>
<dbReference type="Pfam" id="PF08448">
    <property type="entry name" value="PAS_4"/>
    <property type="match status" value="2"/>
</dbReference>
<comment type="subcellular location">
    <subcellularLocation>
        <location evidence="2">Cell membrane</location>
        <topology evidence="2">Multi-pass membrane protein</topology>
    </subcellularLocation>
</comment>
<evidence type="ECO:0000256" key="3">
    <source>
        <dbReference type="ARBA" id="ARBA00012438"/>
    </source>
</evidence>
<keyword evidence="4" id="KW-1003">Cell membrane</keyword>
<dbReference type="SMART" id="SM00086">
    <property type="entry name" value="PAC"/>
    <property type="match status" value="3"/>
</dbReference>
<gene>
    <name evidence="23" type="ordered locus">Runsl_3277</name>
</gene>
<dbReference type="InterPro" id="IPR005467">
    <property type="entry name" value="His_kinase_dom"/>
</dbReference>
<evidence type="ECO:0000259" key="18">
    <source>
        <dbReference type="PROSITE" id="PS50109"/>
    </source>
</evidence>
<dbReference type="SUPFAM" id="SSF47226">
    <property type="entry name" value="Histidine-containing phosphotransfer domain, HPT domain"/>
    <property type="match status" value="1"/>
</dbReference>
<dbReference type="SUPFAM" id="SSF52172">
    <property type="entry name" value="CheY-like"/>
    <property type="match status" value="2"/>
</dbReference>
<evidence type="ECO:0000256" key="17">
    <source>
        <dbReference type="PROSITE-ProRule" id="PRU00169"/>
    </source>
</evidence>
<comment type="catalytic activity">
    <reaction evidence="1">
        <text>ATP + protein L-histidine = ADP + protein N-phospho-L-histidine.</text>
        <dbReference type="EC" id="2.7.13.3"/>
    </reaction>
</comment>
<reference evidence="24" key="1">
    <citation type="submission" date="2011-06" db="EMBL/GenBank/DDBJ databases">
        <title>The complete genome of chromosome of Runella slithyformis DSM 19594.</title>
        <authorList>
            <consortium name="US DOE Joint Genome Institute (JGI-PGF)"/>
            <person name="Lucas S."/>
            <person name="Han J."/>
            <person name="Lapidus A."/>
            <person name="Bruce D."/>
            <person name="Goodwin L."/>
            <person name="Pitluck S."/>
            <person name="Peters L."/>
            <person name="Kyrpides N."/>
            <person name="Mavromatis K."/>
            <person name="Ivanova N."/>
            <person name="Ovchinnikova G."/>
            <person name="Zhang X."/>
            <person name="Misra M."/>
            <person name="Detter J.C."/>
            <person name="Tapia R."/>
            <person name="Han C."/>
            <person name="Land M."/>
            <person name="Hauser L."/>
            <person name="Markowitz V."/>
            <person name="Cheng J.-F."/>
            <person name="Hugenholtz P."/>
            <person name="Woyke T."/>
            <person name="Wu D."/>
            <person name="Tindall B."/>
            <person name="Faehrich R."/>
            <person name="Brambilla E."/>
            <person name="Klenk H.-P."/>
            <person name="Eisen J.A."/>
        </authorList>
    </citation>
    <scope>NUCLEOTIDE SEQUENCE [LARGE SCALE GENOMIC DNA]</scope>
    <source>
        <strain evidence="24">ATCC 29530 / DSM 19594 / LMG 11500 / NCIMB 11436 / LSU 4</strain>
    </source>
</reference>
<feature type="domain" description="Histidine kinase" evidence="18">
    <location>
        <begin position="824"/>
        <end position="1046"/>
    </location>
</feature>
<dbReference type="PANTHER" id="PTHR45339:SF1">
    <property type="entry name" value="HYBRID SIGNAL TRANSDUCTION HISTIDINE KINASE J"/>
    <property type="match status" value="1"/>
</dbReference>
<dbReference type="SUPFAM" id="SSF55781">
    <property type="entry name" value="GAF domain-like"/>
    <property type="match status" value="1"/>
</dbReference>
<evidence type="ECO:0000256" key="11">
    <source>
        <dbReference type="ARBA" id="ARBA00022989"/>
    </source>
</evidence>
<feature type="domain" description="PAC" evidence="21">
    <location>
        <begin position="628"/>
        <end position="680"/>
    </location>
</feature>
<feature type="domain" description="HPt" evidence="22">
    <location>
        <begin position="1357"/>
        <end position="1449"/>
    </location>
</feature>
<dbReference type="Gene3D" id="1.20.120.160">
    <property type="entry name" value="HPT domain"/>
    <property type="match status" value="1"/>
</dbReference>
<accession>A0A7U3ZM09</accession>
<dbReference type="InterPro" id="IPR013656">
    <property type="entry name" value="PAS_4"/>
</dbReference>
<comment type="subunit">
    <text evidence="14">At low DSF concentrations, interacts with RpfF.</text>
</comment>
<dbReference type="InterPro" id="IPR013655">
    <property type="entry name" value="PAS_fold_3"/>
</dbReference>
<keyword evidence="13" id="KW-0472">Membrane</keyword>
<keyword evidence="10" id="KW-0067">ATP-binding</keyword>
<evidence type="ECO:0000256" key="14">
    <source>
        <dbReference type="ARBA" id="ARBA00064003"/>
    </source>
</evidence>
<dbReference type="InterPro" id="IPR008207">
    <property type="entry name" value="Sig_transdc_His_kin_Hpt_dom"/>
</dbReference>
<dbReference type="CDD" id="cd00082">
    <property type="entry name" value="HisKA"/>
    <property type="match status" value="1"/>
</dbReference>
<evidence type="ECO:0000256" key="10">
    <source>
        <dbReference type="ARBA" id="ARBA00022840"/>
    </source>
</evidence>
<evidence type="ECO:0000313" key="24">
    <source>
        <dbReference type="Proteomes" id="UP000000493"/>
    </source>
</evidence>
<dbReference type="PROSITE" id="PS50113">
    <property type="entry name" value="PAC"/>
    <property type="match status" value="1"/>
</dbReference>
<dbReference type="EC" id="2.7.13.3" evidence="3"/>
<evidence type="ECO:0000256" key="2">
    <source>
        <dbReference type="ARBA" id="ARBA00004651"/>
    </source>
</evidence>